<dbReference type="AlphaFoldDB" id="A0A244CUI9"/>
<dbReference type="EMBL" id="MWPV01000001">
    <property type="protein sequence ID" value="OUL59277.1"/>
    <property type="molecule type" value="Genomic_DNA"/>
</dbReference>
<protein>
    <recommendedName>
        <fullName evidence="1">Phosphoadenosine phosphosulphate reductase domain-containing protein</fullName>
    </recommendedName>
</protein>
<name>A0A244CUI9_PSEDV</name>
<dbReference type="Proteomes" id="UP000194841">
    <property type="component" value="Unassembled WGS sequence"/>
</dbReference>
<gene>
    <name evidence="2" type="ORF">B1199_03130</name>
</gene>
<comment type="caution">
    <text evidence="2">The sequence shown here is derived from an EMBL/GenBank/DDBJ whole genome shotgun (WGS) entry which is preliminary data.</text>
</comment>
<dbReference type="GO" id="GO:0003824">
    <property type="term" value="F:catalytic activity"/>
    <property type="evidence" value="ECO:0007669"/>
    <property type="project" value="InterPro"/>
</dbReference>
<dbReference type="Gene3D" id="3.40.50.620">
    <property type="entry name" value="HUPs"/>
    <property type="match status" value="1"/>
</dbReference>
<evidence type="ECO:0000313" key="2">
    <source>
        <dbReference type="EMBL" id="OUL59277.1"/>
    </source>
</evidence>
<proteinExistence type="predicted"/>
<sequence length="385" mass="45004">MQFDMFNTPISKSKINLIKSSYKLTFSPPCFTLQLSKDSSHIDRTIILSVSGGETSMMMAALIKQTLPYHNVVCIFSNTGLENEETLEFINQCDHAFNLNVIWIEAVTNPKHGKGVTHRITDYNRAFRNHQYKDPNHPFHAHIKKNGIPNQIRPQCSDRLKEFAIESYKKSNNLRSCPHALGMRDDEPLRSMPKKIRDILQKIEIEPASFRRMSHQCRLNSYTGSVHGYFKVEFDGDESELKALEKYSQKLRKHNLIYLLTDAWKIDKQDVNDFWESQSFRLNLKEHQGNCQTCWKKSDKKLYMLAHENLKQFEAFDWFEKTYAHVKPIHTGNNVFFRKYRSTEMILGEAGMFDRYMLQKMIKKPENDTSYSDCSSSCESYGFAI</sequence>
<dbReference type="RefSeq" id="WP_086742670.1">
    <property type="nucleotide sequence ID" value="NZ_MWPV01000001.1"/>
</dbReference>
<keyword evidence="3" id="KW-1185">Reference proteome</keyword>
<dbReference type="InterPro" id="IPR014729">
    <property type="entry name" value="Rossmann-like_a/b/a_fold"/>
</dbReference>
<dbReference type="Pfam" id="PF01507">
    <property type="entry name" value="PAPS_reduct"/>
    <property type="match status" value="1"/>
</dbReference>
<evidence type="ECO:0000259" key="1">
    <source>
        <dbReference type="Pfam" id="PF01507"/>
    </source>
</evidence>
<feature type="domain" description="Phosphoadenosine phosphosulphate reductase" evidence="1">
    <location>
        <begin position="46"/>
        <end position="113"/>
    </location>
</feature>
<dbReference type="InterPro" id="IPR002500">
    <property type="entry name" value="PAPS_reduct_dom"/>
</dbReference>
<dbReference type="OrthoDB" id="6258822at2"/>
<reference evidence="2 3" key="1">
    <citation type="submission" date="2017-02" db="EMBL/GenBank/DDBJ databases">
        <title>Pseudoalteromonas ulvae TC14 Genome.</title>
        <authorList>
            <person name="Molmeret M."/>
        </authorList>
    </citation>
    <scope>NUCLEOTIDE SEQUENCE [LARGE SCALE GENOMIC DNA]</scope>
    <source>
        <strain evidence="2">TC14</strain>
    </source>
</reference>
<accession>A0A244CUI9</accession>
<dbReference type="SUPFAM" id="SSF52402">
    <property type="entry name" value="Adenine nucleotide alpha hydrolases-like"/>
    <property type="match status" value="1"/>
</dbReference>
<evidence type="ECO:0000313" key="3">
    <source>
        <dbReference type="Proteomes" id="UP000194841"/>
    </source>
</evidence>
<organism evidence="2 3">
    <name type="scientific">Pseudoalteromonas ulvae</name>
    <dbReference type="NCBI Taxonomy" id="107327"/>
    <lineage>
        <taxon>Bacteria</taxon>
        <taxon>Pseudomonadati</taxon>
        <taxon>Pseudomonadota</taxon>
        <taxon>Gammaproteobacteria</taxon>
        <taxon>Alteromonadales</taxon>
        <taxon>Pseudoalteromonadaceae</taxon>
        <taxon>Pseudoalteromonas</taxon>
    </lineage>
</organism>